<dbReference type="GO" id="GO:0006357">
    <property type="term" value="P:regulation of transcription by RNA polymerase II"/>
    <property type="evidence" value="ECO:0007669"/>
    <property type="project" value="TreeGrafter"/>
</dbReference>
<feature type="compositionally biased region" description="Low complexity" evidence="11">
    <location>
        <begin position="128"/>
        <end position="140"/>
    </location>
</feature>
<evidence type="ECO:0000256" key="9">
    <source>
        <dbReference type="ARBA" id="ARBA00030203"/>
    </source>
</evidence>
<evidence type="ECO:0000256" key="3">
    <source>
        <dbReference type="ARBA" id="ARBA00014891"/>
    </source>
</evidence>
<dbReference type="EMBL" id="UFQT01000447">
    <property type="protein sequence ID" value="SSX24430.1"/>
    <property type="molecule type" value="Genomic_DNA"/>
</dbReference>
<keyword evidence="4" id="KW-0217">Developmental protein</keyword>
<dbReference type="InterPro" id="IPR003654">
    <property type="entry name" value="OAR_dom"/>
</dbReference>
<evidence type="ECO:0000256" key="11">
    <source>
        <dbReference type="SAM" id="MobiDB-lite"/>
    </source>
</evidence>
<evidence type="ECO:0000256" key="6">
    <source>
        <dbReference type="ARBA" id="ARBA00023015"/>
    </source>
</evidence>
<dbReference type="CDD" id="cd00086">
    <property type="entry name" value="homeodomain"/>
    <property type="match status" value="1"/>
</dbReference>
<comment type="subcellular location">
    <subcellularLocation>
        <location evidence="1">Nucleus</location>
    </subcellularLocation>
</comment>
<feature type="compositionally biased region" description="Basic and acidic residues" evidence="11">
    <location>
        <begin position="94"/>
        <end position="109"/>
    </location>
</feature>
<sequence>MRTKQNDNRDKILSKYNVWFQNRRAKWRKTEKCWGRSTIMAEYGLYGAMVRHSLPLPDTILKSAKENESVAPWLLGMEAKSMHRKSIEAAETLKNSDDGSDREDNKTEDSDASVGSVASKAPPMSPINNNNNNNNNSSNNMSQPPQADSPHSIVSVTGHHTPTPPAHQMMHAMPQSQHHQLSPLDISNCKKEFNNPNSSPHNSNNPNNSSNNYSNMHETDPEMFRWVDYNRDPISYIRNNSIACLRAKAQEHQRLLLQVRSLAGLQNPMLSGSPPHPIDSNANTLANSPNHSLIPPPHPMNAHHHNEPQPIDHSSRTGSPAGTY</sequence>
<reference evidence="14" key="1">
    <citation type="submission" date="2018-07" db="EMBL/GenBank/DDBJ databases">
        <authorList>
            <person name="Quirk P.G."/>
            <person name="Krulwich T.A."/>
        </authorList>
    </citation>
    <scope>NUCLEOTIDE SEQUENCE</scope>
</reference>
<accession>A0A336M2X1</accession>
<evidence type="ECO:0000256" key="10">
    <source>
        <dbReference type="ARBA" id="ARBA00031274"/>
    </source>
</evidence>
<keyword evidence="7" id="KW-0804">Transcription</keyword>
<protein>
    <recommendedName>
        <fullName evidence="3">Visual system homeobox 2</fullName>
    </recommendedName>
    <alternativeName>
        <fullName evidence="9">Ceh-10 homeodomain-containing homolog</fullName>
    </alternativeName>
    <alternativeName>
        <fullName evidence="10">Homeobox protein CHX10</fullName>
    </alternativeName>
</protein>
<dbReference type="PANTHER" id="PTHR46892">
    <property type="entry name" value="VISUAL SYSTEM HOMEOBOX 2"/>
    <property type="match status" value="1"/>
</dbReference>
<feature type="region of interest" description="Disordered" evidence="11">
    <location>
        <begin position="270"/>
        <end position="324"/>
    </location>
</feature>
<feature type="domain" description="CVC" evidence="13">
    <location>
        <begin position="32"/>
        <end position="88"/>
    </location>
</feature>
<evidence type="ECO:0000256" key="8">
    <source>
        <dbReference type="ARBA" id="ARBA00023305"/>
    </source>
</evidence>
<dbReference type="InterPro" id="IPR001356">
    <property type="entry name" value="HD"/>
</dbReference>
<feature type="domain" description="OAR" evidence="12">
    <location>
        <begin position="240"/>
        <end position="253"/>
    </location>
</feature>
<feature type="region of interest" description="Disordered" evidence="11">
    <location>
        <begin position="90"/>
        <end position="216"/>
    </location>
</feature>
<proteinExistence type="inferred from homology"/>
<evidence type="ECO:0000256" key="4">
    <source>
        <dbReference type="ARBA" id="ARBA00022473"/>
    </source>
</evidence>
<dbReference type="PANTHER" id="PTHR46892:SF3">
    <property type="entry name" value="VISUAL SYSTEM HOMEOBOX 2"/>
    <property type="match status" value="1"/>
</dbReference>
<evidence type="ECO:0000256" key="1">
    <source>
        <dbReference type="ARBA" id="ARBA00004123"/>
    </source>
</evidence>
<evidence type="ECO:0000256" key="2">
    <source>
        <dbReference type="ARBA" id="ARBA00005733"/>
    </source>
</evidence>
<name>A0A336M2X1_CULSO</name>
<evidence type="ECO:0000256" key="7">
    <source>
        <dbReference type="ARBA" id="ARBA00023163"/>
    </source>
</evidence>
<keyword evidence="8" id="KW-0844">Vision</keyword>
<dbReference type="VEuPathDB" id="VectorBase:CSON010796"/>
<dbReference type="PROSITE" id="PS51496">
    <property type="entry name" value="CVC"/>
    <property type="match status" value="1"/>
</dbReference>
<feature type="compositionally biased region" description="Polar residues" evidence="11">
    <location>
        <begin position="280"/>
        <end position="291"/>
    </location>
</feature>
<dbReference type="PROSITE" id="PS50803">
    <property type="entry name" value="OAR"/>
    <property type="match status" value="1"/>
</dbReference>
<evidence type="ECO:0000259" key="12">
    <source>
        <dbReference type="PROSITE" id="PS50803"/>
    </source>
</evidence>
<gene>
    <name evidence="14" type="primary">CSON010796</name>
</gene>
<dbReference type="InterPro" id="IPR023339">
    <property type="entry name" value="CVC"/>
</dbReference>
<evidence type="ECO:0000313" key="14">
    <source>
        <dbReference type="EMBL" id="SSX24430.1"/>
    </source>
</evidence>
<dbReference type="AlphaFoldDB" id="A0A336M2X1"/>
<dbReference type="InterPro" id="IPR052294">
    <property type="entry name" value="VSX_homeobox_regulators"/>
</dbReference>
<comment type="similarity">
    <text evidence="2">Belongs to the paired homeobox family.</text>
</comment>
<dbReference type="GO" id="GO:0007601">
    <property type="term" value="P:visual perception"/>
    <property type="evidence" value="ECO:0007669"/>
    <property type="project" value="UniProtKB-KW"/>
</dbReference>
<dbReference type="GO" id="GO:0005634">
    <property type="term" value="C:nucleus"/>
    <property type="evidence" value="ECO:0007669"/>
    <property type="project" value="UniProtKB-SubCell"/>
</dbReference>
<organism evidence="14">
    <name type="scientific">Culicoides sonorensis</name>
    <name type="common">Biting midge</name>
    <dbReference type="NCBI Taxonomy" id="179676"/>
    <lineage>
        <taxon>Eukaryota</taxon>
        <taxon>Metazoa</taxon>
        <taxon>Ecdysozoa</taxon>
        <taxon>Arthropoda</taxon>
        <taxon>Hexapoda</taxon>
        <taxon>Insecta</taxon>
        <taxon>Pterygota</taxon>
        <taxon>Neoptera</taxon>
        <taxon>Endopterygota</taxon>
        <taxon>Diptera</taxon>
        <taxon>Nematocera</taxon>
        <taxon>Chironomoidea</taxon>
        <taxon>Ceratopogonidae</taxon>
        <taxon>Ceratopogoninae</taxon>
        <taxon>Culicoides</taxon>
        <taxon>Monoculicoides</taxon>
    </lineage>
</organism>
<dbReference type="Pfam" id="PF03826">
    <property type="entry name" value="OAR"/>
    <property type="match status" value="1"/>
</dbReference>
<dbReference type="GO" id="GO:1990837">
    <property type="term" value="F:sequence-specific double-stranded DNA binding"/>
    <property type="evidence" value="ECO:0007669"/>
    <property type="project" value="TreeGrafter"/>
</dbReference>
<keyword evidence="6" id="KW-0805">Transcription regulation</keyword>
<feature type="compositionally biased region" description="Low complexity" evidence="11">
    <location>
        <begin position="194"/>
        <end position="215"/>
    </location>
</feature>
<evidence type="ECO:0000256" key="5">
    <source>
        <dbReference type="ARBA" id="ARBA00022606"/>
    </source>
</evidence>
<keyword evidence="5" id="KW-0716">Sensory transduction</keyword>
<evidence type="ECO:0000259" key="13">
    <source>
        <dbReference type="PROSITE" id="PS51496"/>
    </source>
</evidence>